<dbReference type="Proteomes" id="UP001239994">
    <property type="component" value="Unassembled WGS sequence"/>
</dbReference>
<reference evidence="1" key="1">
    <citation type="submission" date="2023-03" db="EMBL/GenBank/DDBJ databases">
        <title>Electrophorus voltai genome.</title>
        <authorList>
            <person name="Bian C."/>
        </authorList>
    </citation>
    <scope>NUCLEOTIDE SEQUENCE</scope>
    <source>
        <strain evidence="1">CB-2022</strain>
        <tissue evidence="1">Muscle</tissue>
    </source>
</reference>
<keyword evidence="2" id="KW-1185">Reference proteome</keyword>
<sequence length="58" mass="6548">MNELPSTEAFEAVWHKSGLDRWIRNKRGQLHLAPLTEEAVAVYRTCVLQGVMGNLRPG</sequence>
<name>A0AAD8ZKE2_9TELE</name>
<dbReference type="AlphaFoldDB" id="A0AAD8ZKE2"/>
<dbReference type="EMBL" id="JAROKS010000010">
    <property type="protein sequence ID" value="KAK1800545.1"/>
    <property type="molecule type" value="Genomic_DNA"/>
</dbReference>
<evidence type="ECO:0000313" key="2">
    <source>
        <dbReference type="Proteomes" id="UP001239994"/>
    </source>
</evidence>
<accession>A0AAD8ZKE2</accession>
<proteinExistence type="predicted"/>
<organism evidence="1 2">
    <name type="scientific">Electrophorus voltai</name>
    <dbReference type="NCBI Taxonomy" id="2609070"/>
    <lineage>
        <taxon>Eukaryota</taxon>
        <taxon>Metazoa</taxon>
        <taxon>Chordata</taxon>
        <taxon>Craniata</taxon>
        <taxon>Vertebrata</taxon>
        <taxon>Euteleostomi</taxon>
        <taxon>Actinopterygii</taxon>
        <taxon>Neopterygii</taxon>
        <taxon>Teleostei</taxon>
        <taxon>Ostariophysi</taxon>
        <taxon>Gymnotiformes</taxon>
        <taxon>Gymnotoidei</taxon>
        <taxon>Gymnotidae</taxon>
        <taxon>Electrophorus</taxon>
    </lineage>
</organism>
<comment type="caution">
    <text evidence="1">The sequence shown here is derived from an EMBL/GenBank/DDBJ whole genome shotgun (WGS) entry which is preliminary data.</text>
</comment>
<evidence type="ECO:0000313" key="1">
    <source>
        <dbReference type="EMBL" id="KAK1800545.1"/>
    </source>
</evidence>
<feature type="non-terminal residue" evidence="1">
    <location>
        <position position="58"/>
    </location>
</feature>
<gene>
    <name evidence="1" type="ORF">P4O66_005766</name>
</gene>
<protein>
    <submittedName>
        <fullName evidence="1">Uncharacterized protein</fullName>
    </submittedName>
</protein>